<accession>A0A0D0A137</accession>
<dbReference type="EMBL" id="KN835620">
    <property type="protein sequence ID" value="KIK35471.1"/>
    <property type="molecule type" value="Genomic_DNA"/>
</dbReference>
<reference evidence="1 2" key="1">
    <citation type="submission" date="2014-04" db="EMBL/GenBank/DDBJ databases">
        <authorList>
            <consortium name="DOE Joint Genome Institute"/>
            <person name="Kuo A."/>
            <person name="Ruytinx J."/>
            <person name="Rineau F."/>
            <person name="Colpaert J."/>
            <person name="Kohler A."/>
            <person name="Nagy L.G."/>
            <person name="Floudas D."/>
            <person name="Copeland A."/>
            <person name="Barry K.W."/>
            <person name="Cichocki N."/>
            <person name="Veneault-Fourrey C."/>
            <person name="LaButti K."/>
            <person name="Lindquist E.A."/>
            <person name="Lipzen A."/>
            <person name="Lundell T."/>
            <person name="Morin E."/>
            <person name="Murat C."/>
            <person name="Sun H."/>
            <person name="Tunlid A."/>
            <person name="Henrissat B."/>
            <person name="Grigoriev I.V."/>
            <person name="Hibbett D.S."/>
            <person name="Martin F."/>
            <person name="Nordberg H.P."/>
            <person name="Cantor M.N."/>
            <person name="Hua S.X."/>
        </authorList>
    </citation>
    <scope>NUCLEOTIDE SEQUENCE [LARGE SCALE GENOMIC DNA]</scope>
    <source>
        <strain evidence="1 2">UH-Slu-Lm8-n1</strain>
    </source>
</reference>
<evidence type="ECO:0000313" key="1">
    <source>
        <dbReference type="EMBL" id="KIK35471.1"/>
    </source>
</evidence>
<dbReference type="Proteomes" id="UP000054485">
    <property type="component" value="Unassembled WGS sequence"/>
</dbReference>
<dbReference type="AlphaFoldDB" id="A0A0D0A137"/>
<organism evidence="1 2">
    <name type="scientific">Suillus luteus UH-Slu-Lm8-n1</name>
    <dbReference type="NCBI Taxonomy" id="930992"/>
    <lineage>
        <taxon>Eukaryota</taxon>
        <taxon>Fungi</taxon>
        <taxon>Dikarya</taxon>
        <taxon>Basidiomycota</taxon>
        <taxon>Agaricomycotina</taxon>
        <taxon>Agaricomycetes</taxon>
        <taxon>Agaricomycetidae</taxon>
        <taxon>Boletales</taxon>
        <taxon>Suillineae</taxon>
        <taxon>Suillaceae</taxon>
        <taxon>Suillus</taxon>
    </lineage>
</organism>
<dbReference type="HOGENOM" id="CLU_2943377_0_0_1"/>
<keyword evidence="2" id="KW-1185">Reference proteome</keyword>
<name>A0A0D0A137_9AGAM</name>
<evidence type="ECO:0000313" key="2">
    <source>
        <dbReference type="Proteomes" id="UP000054485"/>
    </source>
</evidence>
<proteinExistence type="predicted"/>
<protein>
    <submittedName>
        <fullName evidence="1">Uncharacterized protein</fullName>
    </submittedName>
</protein>
<sequence>MKSKERQAALRTCKFAHPKFPEPSEFRHSIDESLYIHFAQDSGIGPLRTVLGSTADLRPT</sequence>
<dbReference type="InParanoid" id="A0A0D0A137"/>
<reference evidence="2" key="2">
    <citation type="submission" date="2015-01" db="EMBL/GenBank/DDBJ databases">
        <title>Evolutionary Origins and Diversification of the Mycorrhizal Mutualists.</title>
        <authorList>
            <consortium name="DOE Joint Genome Institute"/>
            <consortium name="Mycorrhizal Genomics Consortium"/>
            <person name="Kohler A."/>
            <person name="Kuo A."/>
            <person name="Nagy L.G."/>
            <person name="Floudas D."/>
            <person name="Copeland A."/>
            <person name="Barry K.W."/>
            <person name="Cichocki N."/>
            <person name="Veneault-Fourrey C."/>
            <person name="LaButti K."/>
            <person name="Lindquist E.A."/>
            <person name="Lipzen A."/>
            <person name="Lundell T."/>
            <person name="Morin E."/>
            <person name="Murat C."/>
            <person name="Riley R."/>
            <person name="Ohm R."/>
            <person name="Sun H."/>
            <person name="Tunlid A."/>
            <person name="Henrissat B."/>
            <person name="Grigoriev I.V."/>
            <person name="Hibbett D.S."/>
            <person name="Martin F."/>
        </authorList>
    </citation>
    <scope>NUCLEOTIDE SEQUENCE [LARGE SCALE GENOMIC DNA]</scope>
    <source>
        <strain evidence="2">UH-Slu-Lm8-n1</strain>
    </source>
</reference>
<gene>
    <name evidence="1" type="ORF">CY34DRAFT_812119</name>
</gene>